<dbReference type="InterPro" id="IPR041657">
    <property type="entry name" value="HTH_17"/>
</dbReference>
<evidence type="ECO:0000259" key="1">
    <source>
        <dbReference type="Pfam" id="PF12728"/>
    </source>
</evidence>
<dbReference type="AlphaFoldDB" id="A0A1H2VE11"/>
<dbReference type="InterPro" id="IPR009061">
    <property type="entry name" value="DNA-bd_dom_put_sf"/>
</dbReference>
<sequence length="93" mass="11129">MSNQKEKNIDFMKFTYRTPVITYNTDEVAYLLGTRRQTITMYREIGILKAIKTGKRYMFSQAEIERFQRDYEGLDISNRLKALESYKLVKSRN</sequence>
<dbReference type="RefSeq" id="WP_238588100.1">
    <property type="nucleotide sequence ID" value="NZ_FNNF01000032.1"/>
</dbReference>
<evidence type="ECO:0000313" key="2">
    <source>
        <dbReference type="EMBL" id="SDW66593.1"/>
    </source>
</evidence>
<evidence type="ECO:0000313" key="3">
    <source>
        <dbReference type="Proteomes" id="UP000182429"/>
    </source>
</evidence>
<dbReference type="EMBL" id="FNNF01000032">
    <property type="protein sequence ID" value="SDW66593.1"/>
    <property type="molecule type" value="Genomic_DNA"/>
</dbReference>
<dbReference type="Proteomes" id="UP000182429">
    <property type="component" value="Unassembled WGS sequence"/>
</dbReference>
<accession>A0A1H2VE11</accession>
<name>A0A1H2VE11_9FIRM</name>
<feature type="domain" description="Helix-turn-helix" evidence="1">
    <location>
        <begin position="23"/>
        <end position="69"/>
    </location>
</feature>
<proteinExistence type="predicted"/>
<dbReference type="Pfam" id="PF12728">
    <property type="entry name" value="HTH_17"/>
    <property type="match status" value="1"/>
</dbReference>
<dbReference type="Gene3D" id="1.10.1660.10">
    <property type="match status" value="1"/>
</dbReference>
<dbReference type="SUPFAM" id="SSF46955">
    <property type="entry name" value="Putative DNA-binding domain"/>
    <property type="match status" value="1"/>
</dbReference>
<reference evidence="2 3" key="1">
    <citation type="submission" date="2016-10" db="EMBL/GenBank/DDBJ databases">
        <authorList>
            <person name="de Groot N.N."/>
        </authorList>
    </citation>
    <scope>NUCLEOTIDE SEQUENCE [LARGE SCALE GENOMIC DNA]</scope>
    <source>
        <strain evidence="2 3">S3b</strain>
    </source>
</reference>
<gene>
    <name evidence="2" type="ORF">SAMN04487759_1326</name>
</gene>
<protein>
    <submittedName>
        <fullName evidence="2">DNA binding domain-containing protein, excisionase family</fullName>
    </submittedName>
</protein>
<organism evidence="2 3">
    <name type="scientific">Kandleria vitulina</name>
    <dbReference type="NCBI Taxonomy" id="1630"/>
    <lineage>
        <taxon>Bacteria</taxon>
        <taxon>Bacillati</taxon>
        <taxon>Bacillota</taxon>
        <taxon>Erysipelotrichia</taxon>
        <taxon>Erysipelotrichales</taxon>
        <taxon>Coprobacillaceae</taxon>
        <taxon>Kandleria</taxon>
    </lineage>
</organism>